<comment type="caution">
    <text evidence="2">The sequence shown here is derived from an EMBL/GenBank/DDBJ whole genome shotgun (WGS) entry which is preliminary data.</text>
</comment>
<feature type="compositionally biased region" description="Basic residues" evidence="1">
    <location>
        <begin position="1"/>
        <end position="12"/>
    </location>
</feature>
<organism evidence="2 3">
    <name type="scientific">Nephila pilipes</name>
    <name type="common">Giant wood spider</name>
    <name type="synonym">Nephila maculata</name>
    <dbReference type="NCBI Taxonomy" id="299642"/>
    <lineage>
        <taxon>Eukaryota</taxon>
        <taxon>Metazoa</taxon>
        <taxon>Ecdysozoa</taxon>
        <taxon>Arthropoda</taxon>
        <taxon>Chelicerata</taxon>
        <taxon>Arachnida</taxon>
        <taxon>Araneae</taxon>
        <taxon>Araneomorphae</taxon>
        <taxon>Entelegynae</taxon>
        <taxon>Araneoidea</taxon>
        <taxon>Nephilidae</taxon>
        <taxon>Nephila</taxon>
    </lineage>
</organism>
<name>A0A8X6M8R5_NEPPI</name>
<accession>A0A8X6M8R5</accession>
<dbReference type="Proteomes" id="UP000887013">
    <property type="component" value="Unassembled WGS sequence"/>
</dbReference>
<evidence type="ECO:0000256" key="1">
    <source>
        <dbReference type="SAM" id="MobiDB-lite"/>
    </source>
</evidence>
<protein>
    <submittedName>
        <fullName evidence="2">Uncharacterized protein</fullName>
    </submittedName>
</protein>
<reference evidence="2" key="1">
    <citation type="submission" date="2020-08" db="EMBL/GenBank/DDBJ databases">
        <title>Multicomponent nature underlies the extraordinary mechanical properties of spider dragline silk.</title>
        <authorList>
            <person name="Kono N."/>
            <person name="Nakamura H."/>
            <person name="Mori M."/>
            <person name="Yoshida Y."/>
            <person name="Ohtoshi R."/>
            <person name="Malay A.D."/>
            <person name="Moran D.A.P."/>
            <person name="Tomita M."/>
            <person name="Numata K."/>
            <person name="Arakawa K."/>
        </authorList>
    </citation>
    <scope>NUCLEOTIDE SEQUENCE</scope>
</reference>
<evidence type="ECO:0000313" key="2">
    <source>
        <dbReference type="EMBL" id="GFS35121.1"/>
    </source>
</evidence>
<sequence length="79" mass="9118">MRHGRHKAKIRGPRVAGESTLGDRCLRRQRFSNSKKSANGEKFSNRYVTSEKRGLERKADEHCEQMCKSPLVQNFKEIG</sequence>
<feature type="region of interest" description="Disordered" evidence="1">
    <location>
        <begin position="1"/>
        <end position="21"/>
    </location>
</feature>
<proteinExistence type="predicted"/>
<keyword evidence="3" id="KW-1185">Reference proteome</keyword>
<gene>
    <name evidence="2" type="ORF">NPIL_363991</name>
</gene>
<dbReference type="EMBL" id="BMAW01042621">
    <property type="protein sequence ID" value="GFS35121.1"/>
    <property type="molecule type" value="Genomic_DNA"/>
</dbReference>
<dbReference type="AlphaFoldDB" id="A0A8X6M8R5"/>
<evidence type="ECO:0000313" key="3">
    <source>
        <dbReference type="Proteomes" id="UP000887013"/>
    </source>
</evidence>